<dbReference type="CDD" id="cd03522">
    <property type="entry name" value="MoeA_like"/>
    <property type="match status" value="1"/>
</dbReference>
<reference evidence="2 3" key="1">
    <citation type="journal article" date="2017" name="Genome Announc.">
        <title>Complete Genome Sequences of Two Acetylene-Fermenting Pelobacter acetylenicus Strains.</title>
        <authorList>
            <person name="Sutton J.M."/>
            <person name="Baesman S.M."/>
            <person name="Fierst J.L."/>
            <person name="Poret-Peterson A.T."/>
            <person name="Oremland R.S."/>
            <person name="Dunlap D.S."/>
            <person name="Akob D.M."/>
        </authorList>
    </citation>
    <scope>NUCLEOTIDE SEQUENCE [LARGE SCALE GENOMIC DNA]</scope>
    <source>
        <strain evidence="2 3">DSM 3247</strain>
    </source>
</reference>
<gene>
    <name evidence="2" type="ORF">A7E75_07140</name>
</gene>
<evidence type="ECO:0000259" key="1">
    <source>
        <dbReference type="SMART" id="SM00852"/>
    </source>
</evidence>
<proteinExistence type="predicted"/>
<accession>A0A1L3GJY4</accession>
<dbReference type="AlphaFoldDB" id="A0A1L3GJY4"/>
<dbReference type="UniPathway" id="UPA00344"/>
<evidence type="ECO:0000313" key="2">
    <source>
        <dbReference type="EMBL" id="APG26242.1"/>
    </source>
</evidence>
<dbReference type="InterPro" id="IPR036425">
    <property type="entry name" value="MoaB/Mog-like_dom_sf"/>
</dbReference>
<organism evidence="2 3">
    <name type="scientific">Syntrophotalea acetylenica</name>
    <name type="common">Pelobacter acetylenicus</name>
    <dbReference type="NCBI Taxonomy" id="29542"/>
    <lineage>
        <taxon>Bacteria</taxon>
        <taxon>Pseudomonadati</taxon>
        <taxon>Thermodesulfobacteriota</taxon>
        <taxon>Desulfuromonadia</taxon>
        <taxon>Desulfuromonadales</taxon>
        <taxon>Syntrophotaleaceae</taxon>
        <taxon>Syntrophotalea</taxon>
    </lineage>
</organism>
<feature type="domain" description="MoaB/Mog" evidence="1">
    <location>
        <begin position="174"/>
        <end position="318"/>
    </location>
</feature>
<dbReference type="Pfam" id="PF00994">
    <property type="entry name" value="MoCF_biosynth"/>
    <property type="match status" value="1"/>
</dbReference>
<dbReference type="STRING" id="29542.A6070_01100"/>
<dbReference type="SUPFAM" id="SSF53218">
    <property type="entry name" value="Molybdenum cofactor biosynthesis proteins"/>
    <property type="match status" value="1"/>
</dbReference>
<dbReference type="EMBL" id="CP015518">
    <property type="protein sequence ID" value="APG26242.1"/>
    <property type="molecule type" value="Genomic_DNA"/>
</dbReference>
<name>A0A1L3GJY4_SYNAC</name>
<dbReference type="Gene3D" id="3.40.980.10">
    <property type="entry name" value="MoaB/Mog-like domain"/>
    <property type="match status" value="1"/>
</dbReference>
<keyword evidence="3" id="KW-1185">Reference proteome</keyword>
<sequence length="330" mass="35154">MKKVRIEEAVGMVLGHEVVRITPGEGGVLPFQRGYVVREEDIPRFLEIGKEHIYVVEGDEPDIHENEAALRIARATVGEGLRVDGGRGGGARLKAGATGVLKINVPLLDEINGLGDFAIGTRHNWTACREGESVAMVKIMPLYVPEAKLLSVENLCRDKGRILDVLPFRIQKAGAVITGSEVYKGRITDRFADVLARKVEPFGVSLAHAIIVPDDVEAIARAISELHAAGCEVIFACSGMSVDPDDVTMDGIRASGADVIMEGVPMMPSAILGLAMLRNVPVLGTPAGVLRGGVTALDGVLPMIFAGMKPRVADIIAMGHGGFCLEKYAF</sequence>
<dbReference type="SMART" id="SM00852">
    <property type="entry name" value="MoCF_biosynth"/>
    <property type="match status" value="1"/>
</dbReference>
<dbReference type="Proteomes" id="UP000182264">
    <property type="component" value="Chromosome"/>
</dbReference>
<protein>
    <recommendedName>
        <fullName evidence="1">MoaB/Mog domain-containing protein</fullName>
    </recommendedName>
</protein>
<dbReference type="InterPro" id="IPR001453">
    <property type="entry name" value="MoaB/Mog_dom"/>
</dbReference>
<evidence type="ECO:0000313" key="3">
    <source>
        <dbReference type="Proteomes" id="UP000182264"/>
    </source>
</evidence>